<evidence type="ECO:0000256" key="1">
    <source>
        <dbReference type="SAM" id="Phobius"/>
    </source>
</evidence>
<organism evidence="2 3">
    <name type="scientific">Gossypium stocksii</name>
    <dbReference type="NCBI Taxonomy" id="47602"/>
    <lineage>
        <taxon>Eukaryota</taxon>
        <taxon>Viridiplantae</taxon>
        <taxon>Streptophyta</taxon>
        <taxon>Embryophyta</taxon>
        <taxon>Tracheophyta</taxon>
        <taxon>Spermatophyta</taxon>
        <taxon>Magnoliopsida</taxon>
        <taxon>eudicotyledons</taxon>
        <taxon>Gunneridae</taxon>
        <taxon>Pentapetalae</taxon>
        <taxon>rosids</taxon>
        <taxon>malvids</taxon>
        <taxon>Malvales</taxon>
        <taxon>Malvaceae</taxon>
        <taxon>Malvoideae</taxon>
        <taxon>Gossypium</taxon>
    </lineage>
</organism>
<comment type="caution">
    <text evidence="2">The sequence shown here is derived from an EMBL/GenBank/DDBJ whole genome shotgun (WGS) entry which is preliminary data.</text>
</comment>
<keyword evidence="1" id="KW-0812">Transmembrane</keyword>
<dbReference type="Proteomes" id="UP000828251">
    <property type="component" value="Unassembled WGS sequence"/>
</dbReference>
<dbReference type="AlphaFoldDB" id="A0A9D3ZZH1"/>
<accession>A0A9D3ZZH1</accession>
<protein>
    <submittedName>
        <fullName evidence="2">Uncharacterized protein</fullName>
    </submittedName>
</protein>
<reference evidence="2 3" key="1">
    <citation type="journal article" date="2021" name="Plant Biotechnol. J.">
        <title>Multi-omics assisted identification of the key and species-specific regulatory components of drought-tolerant mechanisms in Gossypium stocksii.</title>
        <authorList>
            <person name="Yu D."/>
            <person name="Ke L."/>
            <person name="Zhang D."/>
            <person name="Wu Y."/>
            <person name="Sun Y."/>
            <person name="Mei J."/>
            <person name="Sun J."/>
            <person name="Sun Y."/>
        </authorList>
    </citation>
    <scope>NUCLEOTIDE SEQUENCE [LARGE SCALE GENOMIC DNA]</scope>
    <source>
        <strain evidence="3">cv. E1</strain>
        <tissue evidence="2">Leaf</tissue>
    </source>
</reference>
<evidence type="ECO:0000313" key="3">
    <source>
        <dbReference type="Proteomes" id="UP000828251"/>
    </source>
</evidence>
<name>A0A9D3ZZH1_9ROSI</name>
<keyword evidence="3" id="KW-1185">Reference proteome</keyword>
<feature type="transmembrane region" description="Helical" evidence="1">
    <location>
        <begin position="6"/>
        <end position="31"/>
    </location>
</feature>
<sequence length="136" mass="15735">MMGEQIQASTVCSILNVVSYAFRFFSILFVVTLHHRIDAWKNFHFPCAVFMLRQEENHYLRPTPPPLLIHLTLFSFPHPSYSLMPVSILQLPELDSGALSNYGHPSDHLPIGAEFEITKDQMFILRNERKSVHQKN</sequence>
<keyword evidence="1" id="KW-0472">Membrane</keyword>
<dbReference type="OrthoDB" id="2866996at2759"/>
<evidence type="ECO:0000313" key="2">
    <source>
        <dbReference type="EMBL" id="KAH1074824.1"/>
    </source>
</evidence>
<proteinExistence type="predicted"/>
<keyword evidence="1" id="KW-1133">Transmembrane helix</keyword>
<gene>
    <name evidence="2" type="ORF">J1N35_027152</name>
</gene>
<dbReference type="EMBL" id="JAIQCV010000008">
    <property type="protein sequence ID" value="KAH1074824.1"/>
    <property type="molecule type" value="Genomic_DNA"/>
</dbReference>